<dbReference type="EMBL" id="JACGCI010000202">
    <property type="protein sequence ID" value="KAF6742095.1"/>
    <property type="molecule type" value="Genomic_DNA"/>
</dbReference>
<dbReference type="PANTHER" id="PTHR36576">
    <property type="entry name" value="UPF0654 PROTEIN C11D3.01C-RELATED"/>
    <property type="match status" value="1"/>
</dbReference>
<gene>
    <name evidence="2" type="ORF">DFP72DRAFT_861097</name>
</gene>
<evidence type="ECO:0000313" key="2">
    <source>
        <dbReference type="EMBL" id="KAF6742095.1"/>
    </source>
</evidence>
<proteinExistence type="predicted"/>
<organism evidence="2 3">
    <name type="scientific">Ephemerocybe angulata</name>
    <dbReference type="NCBI Taxonomy" id="980116"/>
    <lineage>
        <taxon>Eukaryota</taxon>
        <taxon>Fungi</taxon>
        <taxon>Dikarya</taxon>
        <taxon>Basidiomycota</taxon>
        <taxon>Agaricomycotina</taxon>
        <taxon>Agaricomycetes</taxon>
        <taxon>Agaricomycetidae</taxon>
        <taxon>Agaricales</taxon>
        <taxon>Agaricineae</taxon>
        <taxon>Psathyrellaceae</taxon>
        <taxon>Ephemerocybe</taxon>
    </lineage>
</organism>
<name>A0A8H6H7T1_9AGAR</name>
<dbReference type="PANTHER" id="PTHR36576:SF1">
    <property type="entry name" value="UPF0654 PROTEIN C11D3.01C-RELATED"/>
    <property type="match status" value="1"/>
</dbReference>
<keyword evidence="3" id="KW-1185">Reference proteome</keyword>
<reference evidence="2 3" key="1">
    <citation type="submission" date="2020-07" db="EMBL/GenBank/DDBJ databases">
        <title>Comparative genomics of pyrophilous fungi reveals a link between fire events and developmental genes.</title>
        <authorList>
            <consortium name="DOE Joint Genome Institute"/>
            <person name="Steindorff A.S."/>
            <person name="Carver A."/>
            <person name="Calhoun S."/>
            <person name="Stillman K."/>
            <person name="Liu H."/>
            <person name="Lipzen A."/>
            <person name="Pangilinan J."/>
            <person name="Labutti K."/>
            <person name="Bruns T.D."/>
            <person name="Grigoriev I.V."/>
        </authorList>
    </citation>
    <scope>NUCLEOTIDE SEQUENCE [LARGE SCALE GENOMIC DNA]</scope>
    <source>
        <strain evidence="2 3">CBS 144469</strain>
    </source>
</reference>
<accession>A0A8H6H7T1</accession>
<dbReference type="GO" id="GO:0005737">
    <property type="term" value="C:cytoplasm"/>
    <property type="evidence" value="ECO:0007669"/>
    <property type="project" value="TreeGrafter"/>
</dbReference>
<dbReference type="Pfam" id="PF10346">
    <property type="entry name" value="Con-6"/>
    <property type="match status" value="1"/>
</dbReference>
<protein>
    <submittedName>
        <fullName evidence="2">Uncharacterized protein</fullName>
    </submittedName>
</protein>
<comment type="caution">
    <text evidence="2">The sequence shown here is derived from an EMBL/GenBank/DDBJ whole genome shotgun (WGS) entry which is preliminary data.</text>
</comment>
<feature type="region of interest" description="Disordered" evidence="1">
    <location>
        <begin position="107"/>
        <end position="128"/>
    </location>
</feature>
<dbReference type="InterPro" id="IPR052670">
    <property type="entry name" value="UPF0654_domain"/>
</dbReference>
<evidence type="ECO:0000313" key="3">
    <source>
        <dbReference type="Proteomes" id="UP000521943"/>
    </source>
</evidence>
<feature type="compositionally biased region" description="Basic and acidic residues" evidence="1">
    <location>
        <begin position="1"/>
        <end position="11"/>
    </location>
</feature>
<evidence type="ECO:0000256" key="1">
    <source>
        <dbReference type="SAM" id="MobiDB-lite"/>
    </source>
</evidence>
<sequence>MSESSHPKDPSRVASGYKATINNPNVSEEAKDRAREHLAALGESGENQEADHRVLGGYKATMHSTYFLLSRYDIYPRVSQKAKDHAKQVLEENDAIRRSFLRKCQQGYSLRPNNPCSPRQLNKTQTLQ</sequence>
<feature type="region of interest" description="Disordered" evidence="1">
    <location>
        <begin position="1"/>
        <end position="34"/>
    </location>
</feature>
<dbReference type="AlphaFoldDB" id="A0A8H6H7T1"/>
<dbReference type="OrthoDB" id="5419162at2759"/>
<dbReference type="InterPro" id="IPR018824">
    <property type="entry name" value="Conidiation-specific_6"/>
</dbReference>
<dbReference type="Proteomes" id="UP000521943">
    <property type="component" value="Unassembled WGS sequence"/>
</dbReference>